<sequence>MSDILSNFSCLDELTQVIYQSIFKFAVLSTVSDDKWNIYIGLSGPQGRWWRGFWAEEDIHRIFVCLLHMQGSKSSDKLLESFAEKLAEAFIQGEMCISDWDPEKGAKIKFTLGPTSKKPIHVLLLEMSPEDAAAHATKVFIEIALQAQSRKCRLYPSSTDYQTLPGTTSSNLQGSHKSVPSDRQELELQLRTNAEAENEAGTSSVARKEFVDIKTAQEEIKSLKSQLKNVKRIGSPAEKPTAPAARSHKGASLANPNKKARKYQAIEFESDDE</sequence>
<evidence type="ECO:0000313" key="3">
    <source>
        <dbReference type="Proteomes" id="UP000027222"/>
    </source>
</evidence>
<feature type="compositionally biased region" description="Polar residues" evidence="1">
    <location>
        <begin position="163"/>
        <end position="178"/>
    </location>
</feature>
<organism evidence="2 3">
    <name type="scientific">Galerina marginata (strain CBS 339.88)</name>
    <dbReference type="NCBI Taxonomy" id="685588"/>
    <lineage>
        <taxon>Eukaryota</taxon>
        <taxon>Fungi</taxon>
        <taxon>Dikarya</taxon>
        <taxon>Basidiomycota</taxon>
        <taxon>Agaricomycotina</taxon>
        <taxon>Agaricomycetes</taxon>
        <taxon>Agaricomycetidae</taxon>
        <taxon>Agaricales</taxon>
        <taxon>Agaricineae</taxon>
        <taxon>Strophariaceae</taxon>
        <taxon>Galerina</taxon>
    </lineage>
</organism>
<gene>
    <name evidence="2" type="ORF">GALMADRAFT_140817</name>
</gene>
<dbReference type="AlphaFoldDB" id="A0A067SYY2"/>
<evidence type="ECO:0000313" key="2">
    <source>
        <dbReference type="EMBL" id="KDR75292.1"/>
    </source>
</evidence>
<evidence type="ECO:0000256" key="1">
    <source>
        <dbReference type="SAM" id="MobiDB-lite"/>
    </source>
</evidence>
<protein>
    <submittedName>
        <fullName evidence="2">Uncharacterized protein</fullName>
    </submittedName>
</protein>
<dbReference type="HOGENOM" id="CLU_070857_0_0_1"/>
<dbReference type="STRING" id="685588.A0A067SYY2"/>
<reference evidence="3" key="1">
    <citation type="journal article" date="2014" name="Proc. Natl. Acad. Sci. U.S.A.">
        <title>Extensive sampling of basidiomycete genomes demonstrates inadequacy of the white-rot/brown-rot paradigm for wood decay fungi.</title>
        <authorList>
            <person name="Riley R."/>
            <person name="Salamov A.A."/>
            <person name="Brown D.W."/>
            <person name="Nagy L.G."/>
            <person name="Floudas D."/>
            <person name="Held B.W."/>
            <person name="Levasseur A."/>
            <person name="Lombard V."/>
            <person name="Morin E."/>
            <person name="Otillar R."/>
            <person name="Lindquist E.A."/>
            <person name="Sun H."/>
            <person name="LaButti K.M."/>
            <person name="Schmutz J."/>
            <person name="Jabbour D."/>
            <person name="Luo H."/>
            <person name="Baker S.E."/>
            <person name="Pisabarro A.G."/>
            <person name="Walton J.D."/>
            <person name="Blanchette R.A."/>
            <person name="Henrissat B."/>
            <person name="Martin F."/>
            <person name="Cullen D."/>
            <person name="Hibbett D.S."/>
            <person name="Grigoriev I.V."/>
        </authorList>
    </citation>
    <scope>NUCLEOTIDE SEQUENCE [LARGE SCALE GENOMIC DNA]</scope>
    <source>
        <strain evidence="3">CBS 339.88</strain>
    </source>
</reference>
<proteinExistence type="predicted"/>
<keyword evidence="3" id="KW-1185">Reference proteome</keyword>
<name>A0A067SYY2_GALM3</name>
<dbReference type="EMBL" id="KL142381">
    <property type="protein sequence ID" value="KDR75292.1"/>
    <property type="molecule type" value="Genomic_DNA"/>
</dbReference>
<feature type="region of interest" description="Disordered" evidence="1">
    <location>
        <begin position="163"/>
        <end position="183"/>
    </location>
</feature>
<dbReference type="OrthoDB" id="3164380at2759"/>
<feature type="region of interest" description="Disordered" evidence="1">
    <location>
        <begin position="224"/>
        <end position="273"/>
    </location>
</feature>
<accession>A0A067SYY2</accession>
<dbReference type="Proteomes" id="UP000027222">
    <property type="component" value="Unassembled WGS sequence"/>
</dbReference>